<keyword evidence="1" id="KW-0472">Membrane</keyword>
<name>A0A812Q0Z8_9DINO</name>
<keyword evidence="1" id="KW-1133">Transmembrane helix</keyword>
<keyword evidence="3" id="KW-1185">Reference proteome</keyword>
<keyword evidence="1" id="KW-0812">Transmembrane</keyword>
<dbReference type="AlphaFoldDB" id="A0A812Q0Z8"/>
<feature type="transmembrane region" description="Helical" evidence="1">
    <location>
        <begin position="21"/>
        <end position="42"/>
    </location>
</feature>
<organism evidence="2 3">
    <name type="scientific">Symbiodinium necroappetens</name>
    <dbReference type="NCBI Taxonomy" id="1628268"/>
    <lineage>
        <taxon>Eukaryota</taxon>
        <taxon>Sar</taxon>
        <taxon>Alveolata</taxon>
        <taxon>Dinophyceae</taxon>
        <taxon>Suessiales</taxon>
        <taxon>Symbiodiniaceae</taxon>
        <taxon>Symbiodinium</taxon>
    </lineage>
</organism>
<dbReference type="EMBL" id="CAJNJA010015000">
    <property type="protein sequence ID" value="CAE7354572.1"/>
    <property type="molecule type" value="Genomic_DNA"/>
</dbReference>
<accession>A0A812Q0Z8</accession>
<comment type="caution">
    <text evidence="2">The sequence shown here is derived from an EMBL/GenBank/DDBJ whole genome shotgun (WGS) entry which is preliminary data.</text>
</comment>
<dbReference type="OrthoDB" id="421931at2759"/>
<protein>
    <submittedName>
        <fullName evidence="2">Uncharacterized protein</fullName>
    </submittedName>
</protein>
<reference evidence="2" key="1">
    <citation type="submission" date="2021-02" db="EMBL/GenBank/DDBJ databases">
        <authorList>
            <person name="Dougan E. K."/>
            <person name="Rhodes N."/>
            <person name="Thang M."/>
            <person name="Chan C."/>
        </authorList>
    </citation>
    <scope>NUCLEOTIDE SEQUENCE</scope>
</reference>
<evidence type="ECO:0000313" key="2">
    <source>
        <dbReference type="EMBL" id="CAE7354572.1"/>
    </source>
</evidence>
<evidence type="ECO:0000256" key="1">
    <source>
        <dbReference type="SAM" id="Phobius"/>
    </source>
</evidence>
<gene>
    <name evidence="2" type="ORF">SNEC2469_LOCUS9252</name>
</gene>
<sequence length="227" mass="25002">MPGSGMSQSPQSHDRAARARSLAGALTLCTFGGLGCFLWAGATSQLAGTTKWSYRQQTHPNLVRRVVAAPPAETAPPSVSEPPAHSTRGQWLECLIQHELQSKASRKHAEVWVLRRGHINFFRRFLTLRGFHAWSSKSELKCRERGMDSDMRCVECTRLLHGGFYGHMGVAVPAHPPQRAVLGCLGLSKVLNVTSDPADDQTGGSWDANPTRQFSFCNTMRVKYDDA</sequence>
<evidence type="ECO:0000313" key="3">
    <source>
        <dbReference type="Proteomes" id="UP000601435"/>
    </source>
</evidence>
<proteinExistence type="predicted"/>
<dbReference type="Proteomes" id="UP000601435">
    <property type="component" value="Unassembled WGS sequence"/>
</dbReference>